<protein>
    <recommendedName>
        <fullName evidence="10">Odorant receptor</fullName>
    </recommendedName>
</protein>
<organism evidence="11 12">
    <name type="scientific">Hermetia illucens</name>
    <name type="common">Black soldier fly</name>
    <dbReference type="NCBI Taxonomy" id="343691"/>
    <lineage>
        <taxon>Eukaryota</taxon>
        <taxon>Metazoa</taxon>
        <taxon>Ecdysozoa</taxon>
        <taxon>Arthropoda</taxon>
        <taxon>Hexapoda</taxon>
        <taxon>Insecta</taxon>
        <taxon>Pterygota</taxon>
        <taxon>Neoptera</taxon>
        <taxon>Endopterygota</taxon>
        <taxon>Diptera</taxon>
        <taxon>Brachycera</taxon>
        <taxon>Stratiomyomorpha</taxon>
        <taxon>Stratiomyidae</taxon>
        <taxon>Hermetiinae</taxon>
        <taxon>Hermetia</taxon>
    </lineage>
</organism>
<dbReference type="PANTHER" id="PTHR21137:SF35">
    <property type="entry name" value="ODORANT RECEPTOR 19A-RELATED"/>
    <property type="match status" value="1"/>
</dbReference>
<evidence type="ECO:0000256" key="7">
    <source>
        <dbReference type="ARBA" id="ARBA00023136"/>
    </source>
</evidence>
<feature type="transmembrane region" description="Helical" evidence="10">
    <location>
        <begin position="257"/>
        <end position="276"/>
    </location>
</feature>
<dbReference type="GO" id="GO:0004984">
    <property type="term" value="F:olfactory receptor activity"/>
    <property type="evidence" value="ECO:0007669"/>
    <property type="project" value="InterPro"/>
</dbReference>
<evidence type="ECO:0000256" key="5">
    <source>
        <dbReference type="ARBA" id="ARBA00022725"/>
    </source>
</evidence>
<keyword evidence="2" id="KW-1003">Cell membrane</keyword>
<proteinExistence type="inferred from homology"/>
<evidence type="ECO:0000256" key="9">
    <source>
        <dbReference type="ARBA" id="ARBA00023224"/>
    </source>
</evidence>
<reference evidence="11 12" key="1">
    <citation type="submission" date="2020-11" db="EMBL/GenBank/DDBJ databases">
        <authorList>
            <person name="Wallbank WR R."/>
            <person name="Pardo Diaz C."/>
            <person name="Kozak K."/>
            <person name="Martin S."/>
            <person name="Jiggins C."/>
            <person name="Moest M."/>
            <person name="Warren A I."/>
            <person name="Generalovic N T."/>
            <person name="Byers J.R.P. K."/>
            <person name="Montejo-Kovacevich G."/>
            <person name="Yen C E."/>
        </authorList>
    </citation>
    <scope>NUCLEOTIDE SEQUENCE [LARGE SCALE GENOMIC DNA]</scope>
</reference>
<dbReference type="OrthoDB" id="7548151at2759"/>
<sequence>MTDLKSYDALKCLWAVWTFHCVKPWSKYKRLEVVFFSFIVFLTVTHLLALNLELVLSESIRVSVQNFPFNIGFWAGSLKFICIYLMRFELLTLEKYFDELDDDLKPEEERIAMKALARKVHRCSIAYISFDLSIATSGIIVSLASAGQNLIFPAWYPFNYRESSWKFALAFTHQLVTFIILNFQNISCDGYPMCYLVMLNAHVKALIRRLSNIGKDETNNSPDNYPLLVSCVKNHVIILNIFSVLRKLIAQTLFVEFIVSSAILCFTVVYLISFDLPTVEKIFFISCAFGSIMEILPTCYFANQLIQLTEDLAFAAYSANWVYQGTKFRRAIVFIMAKCQESSVILAGGILPVTMSTFLSVTNKVHKTLLLH</sequence>
<keyword evidence="4 10" id="KW-0812">Transmembrane</keyword>
<evidence type="ECO:0000256" key="10">
    <source>
        <dbReference type="RuleBase" id="RU351113"/>
    </source>
</evidence>
<keyword evidence="12" id="KW-1185">Reference proteome</keyword>
<comment type="caution">
    <text evidence="10">Lacks conserved residue(s) required for the propagation of feature annotation.</text>
</comment>
<gene>
    <name evidence="11" type="ORF">HERILL_LOCUS1467</name>
</gene>
<feature type="transmembrane region" description="Helical" evidence="10">
    <location>
        <begin position="124"/>
        <end position="144"/>
    </location>
</feature>
<feature type="transmembrane region" description="Helical" evidence="10">
    <location>
        <begin position="67"/>
        <end position="86"/>
    </location>
</feature>
<comment type="subcellular location">
    <subcellularLocation>
        <location evidence="1 10">Cell membrane</location>
        <topology evidence="1 10">Multi-pass membrane protein</topology>
    </subcellularLocation>
</comment>
<accession>A0A7R8UCE4</accession>
<name>A0A7R8UCE4_HERIL</name>
<dbReference type="GO" id="GO:0007165">
    <property type="term" value="P:signal transduction"/>
    <property type="evidence" value="ECO:0007669"/>
    <property type="project" value="UniProtKB-KW"/>
</dbReference>
<dbReference type="GO" id="GO:0005886">
    <property type="term" value="C:plasma membrane"/>
    <property type="evidence" value="ECO:0007669"/>
    <property type="project" value="UniProtKB-SubCell"/>
</dbReference>
<keyword evidence="5 10" id="KW-0552">Olfaction</keyword>
<evidence type="ECO:0000256" key="6">
    <source>
        <dbReference type="ARBA" id="ARBA00022989"/>
    </source>
</evidence>
<dbReference type="InParanoid" id="A0A7R8UCE4"/>
<evidence type="ECO:0000256" key="8">
    <source>
        <dbReference type="ARBA" id="ARBA00023170"/>
    </source>
</evidence>
<keyword evidence="3 10" id="KW-0716">Sensory transduction</keyword>
<feature type="transmembrane region" description="Helical" evidence="10">
    <location>
        <begin position="282"/>
        <end position="302"/>
    </location>
</feature>
<dbReference type="InterPro" id="IPR004117">
    <property type="entry name" value="7tm6_olfct_rcpt"/>
</dbReference>
<dbReference type="AlphaFoldDB" id="A0A7R8UCE4"/>
<keyword evidence="7 10" id="KW-0472">Membrane</keyword>
<feature type="transmembrane region" description="Helical" evidence="10">
    <location>
        <begin position="33"/>
        <end position="55"/>
    </location>
</feature>
<feature type="transmembrane region" description="Helical" evidence="10">
    <location>
        <begin position="164"/>
        <end position="183"/>
    </location>
</feature>
<dbReference type="Pfam" id="PF02949">
    <property type="entry name" value="7tm_6"/>
    <property type="match status" value="1"/>
</dbReference>
<evidence type="ECO:0000313" key="11">
    <source>
        <dbReference type="EMBL" id="CAD7078182.1"/>
    </source>
</evidence>
<evidence type="ECO:0000256" key="3">
    <source>
        <dbReference type="ARBA" id="ARBA00022606"/>
    </source>
</evidence>
<dbReference type="Proteomes" id="UP000594454">
    <property type="component" value="Chromosome 1"/>
</dbReference>
<evidence type="ECO:0000256" key="4">
    <source>
        <dbReference type="ARBA" id="ARBA00022692"/>
    </source>
</evidence>
<evidence type="ECO:0000256" key="2">
    <source>
        <dbReference type="ARBA" id="ARBA00022475"/>
    </source>
</evidence>
<dbReference type="EMBL" id="LR899009">
    <property type="protein sequence ID" value="CAD7078182.1"/>
    <property type="molecule type" value="Genomic_DNA"/>
</dbReference>
<dbReference type="GO" id="GO:0005549">
    <property type="term" value="F:odorant binding"/>
    <property type="evidence" value="ECO:0007669"/>
    <property type="project" value="InterPro"/>
</dbReference>
<comment type="similarity">
    <text evidence="10">Belongs to the insect chemoreceptor superfamily. Heteromeric odorant receptor channel (TC 1.A.69) family.</text>
</comment>
<evidence type="ECO:0000313" key="12">
    <source>
        <dbReference type="Proteomes" id="UP000594454"/>
    </source>
</evidence>
<keyword evidence="8 10" id="KW-0675">Receptor</keyword>
<dbReference type="PANTHER" id="PTHR21137">
    <property type="entry name" value="ODORANT RECEPTOR"/>
    <property type="match status" value="1"/>
</dbReference>
<keyword evidence="6 10" id="KW-1133">Transmembrane helix</keyword>
<evidence type="ECO:0000256" key="1">
    <source>
        <dbReference type="ARBA" id="ARBA00004651"/>
    </source>
</evidence>
<keyword evidence="9 10" id="KW-0807">Transducer</keyword>